<sequence length="250" mass="26693">MTGTGTQAPAMPATYRLALAVSIAVLAHTLILAGLPSPTREEALPLPHRLVFTLSSPATEPSPESSEASHHPRSGLPEHTAPAAEPVVTTRPPLHRAPPKQDTPSPTPRQQASDRPQTPKVTSPAAQASQSSSLATSTPGNAPNPIQRISNSPTEQDPYLIKLATHLAEKLEHRRVPAISKLKNTVTMEIELRLMPNGALTRARITESTGIHVIDEAAYRMALAASPYPSPEGEDSDRFGVKLVFTPKQP</sequence>
<comment type="caution">
    <text evidence="2">The sequence shown here is derived from an EMBL/GenBank/DDBJ whole genome shotgun (WGS) entry which is preliminary data.</text>
</comment>
<feature type="compositionally biased region" description="Low complexity" evidence="1">
    <location>
        <begin position="55"/>
        <end position="66"/>
    </location>
</feature>
<dbReference type="Proteomes" id="UP000664344">
    <property type="component" value="Unassembled WGS sequence"/>
</dbReference>
<feature type="region of interest" description="Disordered" evidence="1">
    <location>
        <begin position="55"/>
        <end position="155"/>
    </location>
</feature>
<reference evidence="2 3" key="1">
    <citation type="submission" date="2021-02" db="EMBL/GenBank/DDBJ databases">
        <title>PHA producing bacteria isolated from coastal sediment in Guangdong, Shenzhen.</title>
        <authorList>
            <person name="Zheng W."/>
            <person name="Yu S."/>
            <person name="Huang Y."/>
        </authorList>
    </citation>
    <scope>NUCLEOTIDE SEQUENCE [LARGE SCALE GENOMIC DNA]</scope>
    <source>
        <strain evidence="2 3">TN21-5</strain>
    </source>
</reference>
<proteinExistence type="predicted"/>
<dbReference type="EMBL" id="JAFKDB010000020">
    <property type="protein sequence ID" value="MBN7771452.1"/>
    <property type="molecule type" value="Genomic_DNA"/>
</dbReference>
<evidence type="ECO:0000256" key="1">
    <source>
        <dbReference type="SAM" id="MobiDB-lite"/>
    </source>
</evidence>
<accession>A0ABS3BI72</accession>
<feature type="compositionally biased region" description="Low complexity" evidence="1">
    <location>
        <begin position="122"/>
        <end position="139"/>
    </location>
</feature>
<evidence type="ECO:0000313" key="3">
    <source>
        <dbReference type="Proteomes" id="UP000664344"/>
    </source>
</evidence>
<gene>
    <name evidence="2" type="ORF">JYP53_16205</name>
</gene>
<dbReference type="Gene3D" id="3.30.1150.10">
    <property type="match status" value="1"/>
</dbReference>
<keyword evidence="3" id="KW-1185">Reference proteome</keyword>
<feature type="compositionally biased region" description="Polar residues" evidence="1">
    <location>
        <begin position="102"/>
        <end position="121"/>
    </location>
</feature>
<name>A0ABS3BI72_9GAMM</name>
<evidence type="ECO:0000313" key="2">
    <source>
        <dbReference type="EMBL" id="MBN7771452.1"/>
    </source>
</evidence>
<dbReference type="SUPFAM" id="SSF74653">
    <property type="entry name" value="TolA/TonB C-terminal domain"/>
    <property type="match status" value="1"/>
</dbReference>
<protein>
    <submittedName>
        <fullName evidence="2">TonB C-terminal domain-containing protein</fullName>
    </submittedName>
</protein>
<organism evidence="2 3">
    <name type="scientific">Marinobacter daepoensis</name>
    <dbReference type="NCBI Taxonomy" id="262077"/>
    <lineage>
        <taxon>Bacteria</taxon>
        <taxon>Pseudomonadati</taxon>
        <taxon>Pseudomonadota</taxon>
        <taxon>Gammaproteobacteria</taxon>
        <taxon>Pseudomonadales</taxon>
        <taxon>Marinobacteraceae</taxon>
        <taxon>Marinobacter</taxon>
    </lineage>
</organism>